<feature type="transmembrane region" description="Helical" evidence="1">
    <location>
        <begin position="70"/>
        <end position="89"/>
    </location>
</feature>
<feature type="transmembrane region" description="Helical" evidence="1">
    <location>
        <begin position="101"/>
        <end position="120"/>
    </location>
</feature>
<gene>
    <name evidence="2" type="ORF">GCM10018772_58870</name>
</gene>
<protein>
    <recommendedName>
        <fullName evidence="4">Integral membrane protein</fullName>
    </recommendedName>
</protein>
<keyword evidence="1" id="KW-0812">Transmembrane</keyword>
<evidence type="ECO:0000313" key="2">
    <source>
        <dbReference type="EMBL" id="GHF25373.1"/>
    </source>
</evidence>
<dbReference type="AlphaFoldDB" id="A0A919E8T9"/>
<evidence type="ECO:0000313" key="3">
    <source>
        <dbReference type="Proteomes" id="UP000630718"/>
    </source>
</evidence>
<organism evidence="2 3">
    <name type="scientific">Streptomyces fumanus</name>
    <dbReference type="NCBI Taxonomy" id="67302"/>
    <lineage>
        <taxon>Bacteria</taxon>
        <taxon>Bacillati</taxon>
        <taxon>Actinomycetota</taxon>
        <taxon>Actinomycetes</taxon>
        <taxon>Kitasatosporales</taxon>
        <taxon>Streptomycetaceae</taxon>
        <taxon>Streptomyces</taxon>
    </lineage>
</organism>
<feature type="transmembrane region" description="Helical" evidence="1">
    <location>
        <begin position="37"/>
        <end position="55"/>
    </location>
</feature>
<proteinExistence type="predicted"/>
<keyword evidence="1" id="KW-1133">Transmembrane helix</keyword>
<accession>A0A919E8T9</accession>
<evidence type="ECO:0000256" key="1">
    <source>
        <dbReference type="SAM" id="Phobius"/>
    </source>
</evidence>
<evidence type="ECO:0008006" key="4">
    <source>
        <dbReference type="Google" id="ProtNLM"/>
    </source>
</evidence>
<sequence>MEDVPTDPDAPEGAPMSTTTMAALARTAEPQAMLRRFLALDAAVTGANALAYLALSGPLGRFLGAGSRTLLALGAFLAAYAVAVALLAARRRPPALGVRAVVEANLAWAAVSVAALALWLTPTPAGAVWTVLQALVVTGFALLQHLALRQRQATAD</sequence>
<name>A0A919E8T9_9ACTN</name>
<keyword evidence="1" id="KW-0472">Membrane</keyword>
<keyword evidence="3" id="KW-1185">Reference proteome</keyword>
<dbReference type="EMBL" id="BNBI01000015">
    <property type="protein sequence ID" value="GHF25373.1"/>
    <property type="molecule type" value="Genomic_DNA"/>
</dbReference>
<comment type="caution">
    <text evidence="2">The sequence shown here is derived from an EMBL/GenBank/DDBJ whole genome shotgun (WGS) entry which is preliminary data.</text>
</comment>
<reference evidence="2" key="1">
    <citation type="journal article" date="2014" name="Int. J. Syst. Evol. Microbiol.">
        <title>Complete genome sequence of Corynebacterium casei LMG S-19264T (=DSM 44701T), isolated from a smear-ripened cheese.</title>
        <authorList>
            <consortium name="US DOE Joint Genome Institute (JGI-PGF)"/>
            <person name="Walter F."/>
            <person name="Albersmeier A."/>
            <person name="Kalinowski J."/>
            <person name="Ruckert C."/>
        </authorList>
    </citation>
    <scope>NUCLEOTIDE SEQUENCE</scope>
    <source>
        <strain evidence="2">JCM 4477</strain>
    </source>
</reference>
<feature type="transmembrane region" description="Helical" evidence="1">
    <location>
        <begin position="126"/>
        <end position="143"/>
    </location>
</feature>
<reference evidence="2" key="2">
    <citation type="submission" date="2020-09" db="EMBL/GenBank/DDBJ databases">
        <authorList>
            <person name="Sun Q."/>
            <person name="Ohkuma M."/>
        </authorList>
    </citation>
    <scope>NUCLEOTIDE SEQUENCE</scope>
    <source>
        <strain evidence="2">JCM 4477</strain>
    </source>
</reference>
<dbReference type="Proteomes" id="UP000630718">
    <property type="component" value="Unassembled WGS sequence"/>
</dbReference>